<feature type="non-terminal residue" evidence="1">
    <location>
        <position position="1"/>
    </location>
</feature>
<comment type="caution">
    <text evidence="1">The sequence shown here is derived from an EMBL/GenBank/DDBJ whole genome shotgun (WGS) entry which is preliminary data.</text>
</comment>
<accession>A0ABR3D4H2</accession>
<organism evidence="1 2">
    <name type="scientific">Neurospora intermedia</name>
    <dbReference type="NCBI Taxonomy" id="5142"/>
    <lineage>
        <taxon>Eukaryota</taxon>
        <taxon>Fungi</taxon>
        <taxon>Dikarya</taxon>
        <taxon>Ascomycota</taxon>
        <taxon>Pezizomycotina</taxon>
        <taxon>Sordariomycetes</taxon>
        <taxon>Sordariomycetidae</taxon>
        <taxon>Sordariales</taxon>
        <taxon>Sordariaceae</taxon>
        <taxon>Neurospora</taxon>
    </lineage>
</organism>
<sequence>RNAPAANRTRGPSMATMDFTTKPLAPLVIDEELEQIQCLYASRSLDAFPWVLHVAQQSNQHHRGRDLPSR</sequence>
<gene>
    <name evidence="1" type="ORF">QR685DRAFT_448655</name>
</gene>
<name>A0ABR3D4H2_NEUIN</name>
<evidence type="ECO:0000313" key="1">
    <source>
        <dbReference type="EMBL" id="KAL0467602.1"/>
    </source>
</evidence>
<proteinExistence type="predicted"/>
<reference evidence="1 2" key="1">
    <citation type="submission" date="2023-09" db="EMBL/GenBank/DDBJ databases">
        <title>Multi-omics analysis of a traditional fermented food reveals byproduct-associated fungal strains for waste-to-food upcycling.</title>
        <authorList>
            <consortium name="Lawrence Berkeley National Laboratory"/>
            <person name="Rekdal V.M."/>
            <person name="Villalobos-Escobedo J.M."/>
            <person name="Rodriguez-Valeron N."/>
            <person name="Garcia M.O."/>
            <person name="Vasquez D.P."/>
            <person name="Damayanti I."/>
            <person name="Sorensen P.M."/>
            <person name="Baidoo E.E."/>
            <person name="De Carvalho A.C."/>
            <person name="Riley R."/>
            <person name="Lipzen A."/>
            <person name="He G."/>
            <person name="Yan M."/>
            <person name="Haridas S."/>
            <person name="Daum C."/>
            <person name="Yoshinaga Y."/>
            <person name="Ng V."/>
            <person name="Grigoriev I.V."/>
            <person name="Munk R."/>
            <person name="Nuraida L."/>
            <person name="Wijaya C.H."/>
            <person name="Morales P.-C."/>
            <person name="Keasling J.D."/>
        </authorList>
    </citation>
    <scope>NUCLEOTIDE SEQUENCE [LARGE SCALE GENOMIC DNA]</scope>
    <source>
        <strain evidence="1 2">FGSC 2613</strain>
    </source>
</reference>
<keyword evidence="2" id="KW-1185">Reference proteome</keyword>
<evidence type="ECO:0000313" key="2">
    <source>
        <dbReference type="Proteomes" id="UP001451303"/>
    </source>
</evidence>
<dbReference type="Proteomes" id="UP001451303">
    <property type="component" value="Unassembled WGS sequence"/>
</dbReference>
<dbReference type="EMBL" id="JAVLET010000009">
    <property type="protein sequence ID" value="KAL0467602.1"/>
    <property type="molecule type" value="Genomic_DNA"/>
</dbReference>
<protein>
    <submittedName>
        <fullName evidence="1">Uncharacterized protein</fullName>
    </submittedName>
</protein>